<keyword evidence="4" id="KW-0808">Transferase</keyword>
<feature type="domain" description="Histidine kinase" evidence="7">
    <location>
        <begin position="1382"/>
        <end position="1601"/>
    </location>
</feature>
<gene>
    <name evidence="10" type="ORF">SBP02_19865</name>
</gene>
<evidence type="ECO:0000256" key="5">
    <source>
        <dbReference type="ARBA" id="ARBA00022777"/>
    </source>
</evidence>
<protein>
    <recommendedName>
        <fullName evidence="2">histidine kinase</fullName>
        <ecNumber evidence="2">2.7.13.3</ecNumber>
    </recommendedName>
</protein>
<evidence type="ECO:0000259" key="7">
    <source>
        <dbReference type="PROSITE" id="PS50109"/>
    </source>
</evidence>
<evidence type="ECO:0000256" key="1">
    <source>
        <dbReference type="ARBA" id="ARBA00000085"/>
    </source>
</evidence>
<evidence type="ECO:0000256" key="4">
    <source>
        <dbReference type="ARBA" id="ARBA00022679"/>
    </source>
</evidence>
<sequence length="1603" mass="179840">MSPAAKANTIHWIVVGGSLLLALLFSALGWQALREREALWQLQMTRQGELQRLAQQGSQERLREQAQILADAIAADAWVVELVRQAQVLAREGKGPRDARLGYIRNQLYTRLAPRWRSLQAGHPFRLYVHLAPSAEVLLRVHQPKVFGDHQAAGRPMLRDVLADGRSRSGLGLAPGNLGMRAVVPLQVEQADETTTVGAIEVGLGVLNDLRQLDLELDAGVALLVRHNLLESPDSGESLRGLPTRDQLWYLLDASRPEVRRWQRQRLLPTPDSGTTLKLIADDGHTYLLNQIVLSGYPYRQPHAAPAKAMALVWRDVSELFARHQEEKKRLIGKWLLAWLGAEALLLLLLFATRNGTRALMQRHQRALLDKHRQSEQARQLLTIITQAQAAYIDARNQYQVFADLLQRILELSASPYGFIGEVLHDADGPPYVRTYALRDLADQSACAEAQPARLEIRDLDSLFGQVLDSGQPQIVNSPLAPRQPSGLPTTHPPLQAAAGLPIFSRGQLVGLLGLLNRVDGYPHELIEQLHPLLATLGQLIDALRRDRQREHEQLRLQRQQGALRALNEIAALPERSSQEQLRQALHLGARFYRLPLAIISQIDDEDYRVLVQVSPDGGLQDGQRFALGETYCSLTLQSDEVLAIAHMAQSPHAGHPCYRQFALETYIGIAIWVGGRRFGTLNFSAAHAREQHFDEADREFLRLFARWVGATLERQRQAQARQALLERLNESQRIARLGHWEVDLHSGQAHWSDVIFAIFGQDPQHFSPSMTAFYQCVHPEDRELVEASQRLAEAGGGHEVVYRIARPDGAIRWIHELGRLQPDEQGRPLRLLGTVQDISDSKQRDLEIHRARSFLQAVLDSATGVSIIATDPSGLITLFNSGAERLLGYRAAEMVGRSTPALFHLESEMQQRSAELAQAEGRAVTGFEVFVHNPRRGEPETRQWTYVRKNGQTRTVHLTVSAIRDGAGEISGFLGIASDISELQQATRALQKSESRFRGMVSNLPGVVYRCDNDVEWTMRYISEEILNLCGYPASDFVDNRRRSYASLIHPDDLPDTYRIFEALARQETFELTYRLRHADGHEVWVRGKGRGEYDSQGQLLWISGFIWDISARKAVEDQLKLSQQRFSTAFSTAPQGMALVSPQGQWLEVNDELCRMLDYSREELLRTDFQHITHPDDLQADLHNVEALLQGRINAYQMEKRYLNRRGETVWVLLSVSLVRDGQGQPVHFVSQVQDFSERVAAERAIREREHYLSTLLDNILDAIVTIDQFGRIETFNRAAEQLFGYSLEQVLGQNVKLLMPEPERSAHDHYLARYRRSGEARLIGSVRELAGQRSNGEQFALELAVSQISHQGEPRFIAVIRDISERKRIERMKDDFVSTVSHELRTPLTAIAGSLGLINGGVLGEVPATMQQMLTIAQGNCQRLSALINDLLDMDKLAAGQMHFELREQALRPLLAQALEQNQPYARQLEVDLELREDADTPWVRVDAQRLLQVLANLLSNAAKFSPPGQVVELGAQPCAGGVRVSVRDRGPGVPERFKQHLFGKFSQADSTDTRTKGGTGLGLAISKAIIERMGGRIGVDSIEGQGATFWFELPVEVAT</sequence>
<dbReference type="Pfam" id="PF13185">
    <property type="entry name" value="GAF_2"/>
    <property type="match status" value="2"/>
</dbReference>
<feature type="domain" description="PAS" evidence="8">
    <location>
        <begin position="1124"/>
        <end position="1194"/>
    </location>
</feature>
<dbReference type="InterPro" id="IPR013655">
    <property type="entry name" value="PAS_fold_3"/>
</dbReference>
<feature type="domain" description="PAS" evidence="8">
    <location>
        <begin position="852"/>
        <end position="899"/>
    </location>
</feature>
<dbReference type="Pfam" id="PF02518">
    <property type="entry name" value="HATPase_c"/>
    <property type="match status" value="1"/>
</dbReference>
<dbReference type="SUPFAM" id="SSF55874">
    <property type="entry name" value="ATPase domain of HSP90 chaperone/DNA topoisomerase II/histidine kinase"/>
    <property type="match status" value="1"/>
</dbReference>
<name>A0ABZ0PVT3_9PSED</name>
<evidence type="ECO:0000259" key="9">
    <source>
        <dbReference type="PROSITE" id="PS50113"/>
    </source>
</evidence>
<feature type="domain" description="PAC" evidence="9">
    <location>
        <begin position="1198"/>
        <end position="1250"/>
    </location>
</feature>
<dbReference type="InterPro" id="IPR013767">
    <property type="entry name" value="PAS_fold"/>
</dbReference>
<dbReference type="PANTHER" id="PTHR43304">
    <property type="entry name" value="PHYTOCHROME-LIKE PROTEIN CPH1"/>
    <property type="match status" value="1"/>
</dbReference>
<evidence type="ECO:0000256" key="6">
    <source>
        <dbReference type="SAM" id="Phobius"/>
    </source>
</evidence>
<dbReference type="Pfam" id="PF00512">
    <property type="entry name" value="HisKA"/>
    <property type="match status" value="1"/>
</dbReference>
<accession>A0ABZ0PVT3</accession>
<dbReference type="InterPro" id="IPR036097">
    <property type="entry name" value="HisK_dim/P_sf"/>
</dbReference>
<dbReference type="SMART" id="SM00091">
    <property type="entry name" value="PAS"/>
    <property type="match status" value="5"/>
</dbReference>
<dbReference type="InterPro" id="IPR003018">
    <property type="entry name" value="GAF"/>
</dbReference>
<organism evidence="10 11">
    <name type="scientific">Pseudomonas benzenivorans</name>
    <dbReference type="NCBI Taxonomy" id="556533"/>
    <lineage>
        <taxon>Bacteria</taxon>
        <taxon>Pseudomonadati</taxon>
        <taxon>Pseudomonadota</taxon>
        <taxon>Gammaproteobacteria</taxon>
        <taxon>Pseudomonadales</taxon>
        <taxon>Pseudomonadaceae</taxon>
        <taxon>Pseudomonas</taxon>
    </lineage>
</organism>
<dbReference type="Gene3D" id="3.30.565.10">
    <property type="entry name" value="Histidine kinase-like ATPase, C-terminal domain"/>
    <property type="match status" value="1"/>
</dbReference>
<dbReference type="InterPro" id="IPR029016">
    <property type="entry name" value="GAF-like_dom_sf"/>
</dbReference>
<feature type="domain" description="PAS" evidence="8">
    <location>
        <begin position="1251"/>
        <end position="1304"/>
    </location>
</feature>
<dbReference type="InterPro" id="IPR003594">
    <property type="entry name" value="HATPase_dom"/>
</dbReference>
<keyword evidence="3" id="KW-0597">Phosphoprotein</keyword>
<keyword evidence="6" id="KW-0472">Membrane</keyword>
<dbReference type="InterPro" id="IPR052162">
    <property type="entry name" value="Sensor_kinase/Photoreceptor"/>
</dbReference>
<dbReference type="CDD" id="cd00082">
    <property type="entry name" value="HisKA"/>
    <property type="match status" value="1"/>
</dbReference>
<keyword evidence="5" id="KW-0418">Kinase</keyword>
<evidence type="ECO:0000256" key="3">
    <source>
        <dbReference type="ARBA" id="ARBA00022553"/>
    </source>
</evidence>
<dbReference type="SMART" id="SM00388">
    <property type="entry name" value="HisKA"/>
    <property type="match status" value="1"/>
</dbReference>
<dbReference type="InterPro" id="IPR005467">
    <property type="entry name" value="His_kinase_dom"/>
</dbReference>
<evidence type="ECO:0000313" key="11">
    <source>
        <dbReference type="Proteomes" id="UP001305928"/>
    </source>
</evidence>
<dbReference type="Gene3D" id="3.30.450.20">
    <property type="entry name" value="PAS domain"/>
    <property type="match status" value="5"/>
</dbReference>
<dbReference type="EMBL" id="CP137892">
    <property type="protein sequence ID" value="WPC04984.1"/>
    <property type="molecule type" value="Genomic_DNA"/>
</dbReference>
<feature type="domain" description="PAS" evidence="8">
    <location>
        <begin position="994"/>
        <end position="1069"/>
    </location>
</feature>
<dbReference type="SMART" id="SM00086">
    <property type="entry name" value="PAC"/>
    <property type="match status" value="5"/>
</dbReference>
<dbReference type="InterPro" id="IPR035965">
    <property type="entry name" value="PAS-like_dom_sf"/>
</dbReference>
<dbReference type="Proteomes" id="UP001305928">
    <property type="component" value="Chromosome"/>
</dbReference>
<dbReference type="Pfam" id="PF00989">
    <property type="entry name" value="PAS"/>
    <property type="match status" value="2"/>
</dbReference>
<dbReference type="Gene3D" id="1.10.287.130">
    <property type="match status" value="1"/>
</dbReference>
<feature type="transmembrane region" description="Helical" evidence="6">
    <location>
        <begin position="12"/>
        <end position="33"/>
    </location>
</feature>
<keyword evidence="11" id="KW-1185">Reference proteome</keyword>
<dbReference type="InterPro" id="IPR003661">
    <property type="entry name" value="HisK_dim/P_dom"/>
</dbReference>
<evidence type="ECO:0000313" key="10">
    <source>
        <dbReference type="EMBL" id="WPC04984.1"/>
    </source>
</evidence>
<feature type="domain" description="PAC" evidence="9">
    <location>
        <begin position="799"/>
        <end position="851"/>
    </location>
</feature>
<dbReference type="EC" id="2.7.13.3" evidence="2"/>
<dbReference type="PROSITE" id="PS50109">
    <property type="entry name" value="HIS_KIN"/>
    <property type="match status" value="1"/>
</dbReference>
<dbReference type="SUPFAM" id="SSF55785">
    <property type="entry name" value="PYP-like sensor domain (PAS domain)"/>
    <property type="match status" value="5"/>
</dbReference>
<dbReference type="PROSITE" id="PS50112">
    <property type="entry name" value="PAS"/>
    <property type="match status" value="4"/>
</dbReference>
<dbReference type="Gene3D" id="2.10.70.100">
    <property type="match status" value="1"/>
</dbReference>
<dbReference type="InterPro" id="IPR004358">
    <property type="entry name" value="Sig_transdc_His_kin-like_C"/>
</dbReference>
<dbReference type="InterPro" id="IPR000014">
    <property type="entry name" value="PAS"/>
</dbReference>
<comment type="catalytic activity">
    <reaction evidence="1">
        <text>ATP + protein L-histidine = ADP + protein N-phospho-L-histidine.</text>
        <dbReference type="EC" id="2.7.13.3"/>
    </reaction>
</comment>
<dbReference type="PROSITE" id="PS50113">
    <property type="entry name" value="PAC"/>
    <property type="match status" value="5"/>
</dbReference>
<feature type="transmembrane region" description="Helical" evidence="6">
    <location>
        <begin position="331"/>
        <end position="352"/>
    </location>
</feature>
<dbReference type="SUPFAM" id="SSF47384">
    <property type="entry name" value="Homodimeric domain of signal transducing histidine kinase"/>
    <property type="match status" value="1"/>
</dbReference>
<evidence type="ECO:0000259" key="8">
    <source>
        <dbReference type="PROSITE" id="PS50112"/>
    </source>
</evidence>
<dbReference type="CDD" id="cd00130">
    <property type="entry name" value="PAS"/>
    <property type="match status" value="5"/>
</dbReference>
<dbReference type="NCBIfam" id="TIGR00229">
    <property type="entry name" value="sensory_box"/>
    <property type="match status" value="5"/>
</dbReference>
<feature type="domain" description="PAC" evidence="9">
    <location>
        <begin position="1071"/>
        <end position="1123"/>
    </location>
</feature>
<dbReference type="InterPro" id="IPR001610">
    <property type="entry name" value="PAC"/>
</dbReference>
<dbReference type="PRINTS" id="PR00344">
    <property type="entry name" value="BCTRLSENSOR"/>
</dbReference>
<dbReference type="InterPro" id="IPR036890">
    <property type="entry name" value="HATPase_C_sf"/>
</dbReference>
<dbReference type="CDD" id="cd16922">
    <property type="entry name" value="HATPase_EvgS-ArcB-TorS-like"/>
    <property type="match status" value="1"/>
</dbReference>
<dbReference type="SMART" id="SM00065">
    <property type="entry name" value="GAF"/>
    <property type="match status" value="2"/>
</dbReference>
<feature type="domain" description="PAC" evidence="9">
    <location>
        <begin position="941"/>
        <end position="993"/>
    </location>
</feature>
<feature type="domain" description="PAC" evidence="9">
    <location>
        <begin position="1319"/>
        <end position="1378"/>
    </location>
</feature>
<dbReference type="PANTHER" id="PTHR43304:SF1">
    <property type="entry name" value="PAC DOMAIN-CONTAINING PROTEIN"/>
    <property type="match status" value="1"/>
</dbReference>
<dbReference type="InterPro" id="IPR000700">
    <property type="entry name" value="PAS-assoc_C"/>
</dbReference>
<dbReference type="RefSeq" id="WP_318644123.1">
    <property type="nucleotide sequence ID" value="NZ_CP137892.1"/>
</dbReference>
<dbReference type="Pfam" id="PF08447">
    <property type="entry name" value="PAS_3"/>
    <property type="match status" value="3"/>
</dbReference>
<dbReference type="SMART" id="SM00387">
    <property type="entry name" value="HATPase_c"/>
    <property type="match status" value="1"/>
</dbReference>
<keyword evidence="6" id="KW-0812">Transmembrane</keyword>
<reference evidence="10 11" key="1">
    <citation type="submission" date="2023-11" db="EMBL/GenBank/DDBJ databases">
        <title>Complete genome of Pseudomonas benzenivorans BA3361.</title>
        <authorList>
            <person name="Shin S.Y."/>
            <person name="Song J."/>
            <person name="Kang H."/>
        </authorList>
    </citation>
    <scope>NUCLEOTIDE SEQUENCE [LARGE SCALE GENOMIC DNA]</scope>
    <source>
        <strain evidence="10 11">HNIBRBA3361</strain>
    </source>
</reference>
<dbReference type="SUPFAM" id="SSF55781">
    <property type="entry name" value="GAF domain-like"/>
    <property type="match status" value="2"/>
</dbReference>
<keyword evidence="6" id="KW-1133">Transmembrane helix</keyword>
<evidence type="ECO:0000256" key="2">
    <source>
        <dbReference type="ARBA" id="ARBA00012438"/>
    </source>
</evidence>
<proteinExistence type="predicted"/>
<dbReference type="Gene3D" id="3.30.450.40">
    <property type="match status" value="2"/>
</dbReference>